<dbReference type="AlphaFoldDB" id="A0A1V1P9R9"/>
<dbReference type="InterPro" id="IPR024983">
    <property type="entry name" value="CHAT_dom"/>
</dbReference>
<gene>
    <name evidence="2" type="ORF">OMM_02344</name>
</gene>
<evidence type="ECO:0000259" key="1">
    <source>
        <dbReference type="Pfam" id="PF12770"/>
    </source>
</evidence>
<reference evidence="3" key="1">
    <citation type="submission" date="2012-11" db="EMBL/GenBank/DDBJ databases">
        <authorList>
            <person name="Lucero-Rivera Y.E."/>
            <person name="Tovar-Ramirez D."/>
        </authorList>
    </citation>
    <scope>NUCLEOTIDE SEQUENCE [LARGE SCALE GENOMIC DNA]</scope>
    <source>
        <strain evidence="3">Araruama</strain>
    </source>
</reference>
<accession>A0A1V1P9R9</accession>
<sequence length="576" mass="66163">MKTKINQNLDIAIDIINKLDDTHQKSSDLITLGLMIQHDETSAQLFQHALTISTINKDNRTQSMATGLANDILINRFLSENSDNAIQTAHHVLTQNQKAMFYAQSYPEIQYLWQWQRAKLVKHLSKKRINNELFNNACPLKLYQHALEILTPVKSCFLNGFHSTDTKRAYFKKHIRALYMELIEGFLDKPKPEKLDLNNALTLLEKLKESEIDNYFDDECLVYLQKLKNKTSGDTPKRISFGNDTAIIYPIDLEDQWIVFMATGDAINFTRIKNKNFIKRAQDFLASIQSISNDYTGNAVFFYDRVIRPFEKQLKDKTVLIVPDGIFRTIPFAAMLDKQTRQFLIDKYPLSILPSRELVNAQPSNISRLDIEKSAQNLIMINGLSSKRFGTSSLEFVKKEVESINELTGGYLLRDKDFTKSNFIDNFQQNDFSIIHIATHGMFDSYAGKSFIQAYDSSIHFNDMESILRCVQYRDNQIELLTLSACQTATGDEWAAMGLAGVTLQAGIKSAIASFWSVNDKTTYLLMESFYQYLFDQSNYHTKAEALQKAQQDLKNESGQKHPYYWAGFLLIGNWL</sequence>
<dbReference type="Proteomes" id="UP000189670">
    <property type="component" value="Unassembled WGS sequence"/>
</dbReference>
<protein>
    <submittedName>
        <fullName evidence="2">TPR repeat-containing protein</fullName>
    </submittedName>
</protein>
<name>A0A1V1P9R9_9BACT</name>
<comment type="caution">
    <text evidence="2">The sequence shown here is derived from an EMBL/GenBank/DDBJ whole genome shotgun (WGS) entry which is preliminary data.</text>
</comment>
<dbReference type="Pfam" id="PF12770">
    <property type="entry name" value="CHAT"/>
    <property type="match status" value="1"/>
</dbReference>
<evidence type="ECO:0000313" key="2">
    <source>
        <dbReference type="EMBL" id="ETR71637.1"/>
    </source>
</evidence>
<dbReference type="EMBL" id="ATBP01000244">
    <property type="protein sequence ID" value="ETR71637.1"/>
    <property type="molecule type" value="Genomic_DNA"/>
</dbReference>
<evidence type="ECO:0000313" key="3">
    <source>
        <dbReference type="Proteomes" id="UP000189670"/>
    </source>
</evidence>
<proteinExistence type="predicted"/>
<organism evidence="2 3">
    <name type="scientific">Candidatus Magnetoglobus multicellularis str. Araruama</name>
    <dbReference type="NCBI Taxonomy" id="890399"/>
    <lineage>
        <taxon>Bacteria</taxon>
        <taxon>Pseudomonadati</taxon>
        <taxon>Thermodesulfobacteriota</taxon>
        <taxon>Desulfobacteria</taxon>
        <taxon>Desulfobacterales</taxon>
        <taxon>Desulfobacteraceae</taxon>
        <taxon>Candidatus Magnetoglobus</taxon>
    </lineage>
</organism>
<feature type="domain" description="CHAT" evidence="1">
    <location>
        <begin position="303"/>
        <end position="574"/>
    </location>
</feature>
<dbReference type="PANTHER" id="PTHR10098">
    <property type="entry name" value="RAPSYN-RELATED"/>
    <property type="match status" value="1"/>
</dbReference>